<dbReference type="Pfam" id="PF25876">
    <property type="entry name" value="HH_MFP_RND"/>
    <property type="match status" value="1"/>
</dbReference>
<feature type="coiled-coil region" evidence="1">
    <location>
        <begin position="118"/>
        <end position="173"/>
    </location>
</feature>
<keyword evidence="3" id="KW-0812">Transmembrane</keyword>
<dbReference type="InterPro" id="IPR050739">
    <property type="entry name" value="MFP"/>
</dbReference>
<dbReference type="InterPro" id="IPR058624">
    <property type="entry name" value="MdtA-like_HH"/>
</dbReference>
<feature type="compositionally biased region" description="Low complexity" evidence="2">
    <location>
        <begin position="11"/>
        <end position="22"/>
    </location>
</feature>
<keyword evidence="3" id="KW-0472">Membrane</keyword>
<evidence type="ECO:0000313" key="7">
    <source>
        <dbReference type="EMBL" id="MFC2967778.1"/>
    </source>
</evidence>
<reference evidence="8" key="1">
    <citation type="journal article" date="2019" name="Int. J. Syst. Evol. Microbiol.">
        <title>The Global Catalogue of Microorganisms (GCM) 10K type strain sequencing project: providing services to taxonomists for standard genome sequencing and annotation.</title>
        <authorList>
            <consortium name="The Broad Institute Genomics Platform"/>
            <consortium name="The Broad Institute Genome Sequencing Center for Infectious Disease"/>
            <person name="Wu L."/>
            <person name="Ma J."/>
        </authorList>
    </citation>
    <scope>NUCLEOTIDE SEQUENCE [LARGE SCALE GENOMIC DNA]</scope>
    <source>
        <strain evidence="8">KCTC 62192</strain>
    </source>
</reference>
<dbReference type="PANTHER" id="PTHR30386:SF24">
    <property type="entry name" value="MULTIDRUG RESISTANCE EFFLUX PUMP"/>
    <property type="match status" value="1"/>
</dbReference>
<feature type="region of interest" description="Disordered" evidence="2">
    <location>
        <begin position="1"/>
        <end position="33"/>
    </location>
</feature>
<evidence type="ECO:0000259" key="4">
    <source>
        <dbReference type="Pfam" id="PF25876"/>
    </source>
</evidence>
<protein>
    <submittedName>
        <fullName evidence="7">HlyD family secretion protein</fullName>
    </submittedName>
</protein>
<feature type="transmembrane region" description="Helical" evidence="3">
    <location>
        <begin position="39"/>
        <end position="56"/>
    </location>
</feature>
<dbReference type="EMBL" id="JBHRSK010000004">
    <property type="protein sequence ID" value="MFC2967778.1"/>
    <property type="molecule type" value="Genomic_DNA"/>
</dbReference>
<dbReference type="InterPro" id="IPR058625">
    <property type="entry name" value="MdtA-like_BSH"/>
</dbReference>
<dbReference type="Pfam" id="PF25917">
    <property type="entry name" value="BSH_RND"/>
    <property type="match status" value="1"/>
</dbReference>
<dbReference type="Gene3D" id="2.40.30.170">
    <property type="match status" value="1"/>
</dbReference>
<accession>A0ABV7AEK4</accession>
<dbReference type="PANTHER" id="PTHR30386">
    <property type="entry name" value="MEMBRANE FUSION SUBUNIT OF EMRAB-TOLC MULTIDRUG EFFLUX PUMP"/>
    <property type="match status" value="1"/>
</dbReference>
<organism evidence="7 8">
    <name type="scientific">Acidimangrovimonas pyrenivorans</name>
    <dbReference type="NCBI Taxonomy" id="2030798"/>
    <lineage>
        <taxon>Bacteria</taxon>
        <taxon>Pseudomonadati</taxon>
        <taxon>Pseudomonadota</taxon>
        <taxon>Alphaproteobacteria</taxon>
        <taxon>Rhodobacterales</taxon>
        <taxon>Paracoccaceae</taxon>
        <taxon>Acidimangrovimonas</taxon>
    </lineage>
</organism>
<keyword evidence="1" id="KW-0175">Coiled coil</keyword>
<evidence type="ECO:0000313" key="8">
    <source>
        <dbReference type="Proteomes" id="UP001595443"/>
    </source>
</evidence>
<sequence length="378" mass="39295">MPRDTDEDSRPAAAGETGAAPASEMPATGKPASGGTKRLVIGAVVLILVAAGVWFGREWWTVGRFTETTDDAYVKADIVTYSAQVAGTITEIAVADNAAVKAGDVLLRIDDTRYRAALAEARAQVASAEAAIATTDQQIALQAHNIAAAEASLASAKAQLEVARTNAERSQALLARGATTQAVTDQQTLALDQARAGVRGAKASLDVARGQVPVLKSQRHQQEAALSRARAALVLAQKNVDDTVIRASRDGVVGNRGVEVGTSVAAGTRLISLVPLDAVYVVANFKETQVRHFHPGMKVDLTADMLGGAHVSGVIDSIAPATGSEFALIPTENATGNFTKIVQRIPVRIRVTPPAAPDGPRLRPGSSVVVDVNTRGAK</sequence>
<evidence type="ECO:0000256" key="3">
    <source>
        <dbReference type="SAM" id="Phobius"/>
    </source>
</evidence>
<feature type="domain" description="p-hydroxybenzoic acid efflux pump subunit AaeA-like beta-barrel" evidence="6">
    <location>
        <begin position="279"/>
        <end position="370"/>
    </location>
</feature>
<dbReference type="Gene3D" id="1.10.287.470">
    <property type="entry name" value="Helix hairpin bin"/>
    <property type="match status" value="2"/>
</dbReference>
<proteinExistence type="predicted"/>
<name>A0ABV7AEK4_9RHOB</name>
<feature type="compositionally biased region" description="Basic and acidic residues" evidence="2">
    <location>
        <begin position="1"/>
        <end position="10"/>
    </location>
</feature>
<keyword evidence="3" id="KW-1133">Transmembrane helix</keyword>
<feature type="domain" description="Multidrug resistance protein MdtA-like barrel-sandwich hybrid" evidence="5">
    <location>
        <begin position="78"/>
        <end position="270"/>
    </location>
</feature>
<evidence type="ECO:0000256" key="1">
    <source>
        <dbReference type="SAM" id="Coils"/>
    </source>
</evidence>
<evidence type="ECO:0000259" key="6">
    <source>
        <dbReference type="Pfam" id="PF25963"/>
    </source>
</evidence>
<gene>
    <name evidence="7" type="ORF">ACFOES_06710</name>
</gene>
<evidence type="ECO:0000256" key="2">
    <source>
        <dbReference type="SAM" id="MobiDB-lite"/>
    </source>
</evidence>
<dbReference type="Proteomes" id="UP001595443">
    <property type="component" value="Unassembled WGS sequence"/>
</dbReference>
<dbReference type="RefSeq" id="WP_377832426.1">
    <property type="nucleotide sequence ID" value="NZ_JBHRSK010000004.1"/>
</dbReference>
<feature type="domain" description="Multidrug resistance protein MdtA-like alpha-helical hairpin" evidence="4">
    <location>
        <begin position="147"/>
        <end position="211"/>
    </location>
</feature>
<dbReference type="Pfam" id="PF25963">
    <property type="entry name" value="Beta-barrel_AAEA"/>
    <property type="match status" value="1"/>
</dbReference>
<dbReference type="Gene3D" id="2.40.50.100">
    <property type="match status" value="1"/>
</dbReference>
<dbReference type="SUPFAM" id="SSF111369">
    <property type="entry name" value="HlyD-like secretion proteins"/>
    <property type="match status" value="3"/>
</dbReference>
<dbReference type="InterPro" id="IPR058634">
    <property type="entry name" value="AaeA-lik-b-barrel"/>
</dbReference>
<comment type="caution">
    <text evidence="7">The sequence shown here is derived from an EMBL/GenBank/DDBJ whole genome shotgun (WGS) entry which is preliminary data.</text>
</comment>
<keyword evidence="8" id="KW-1185">Reference proteome</keyword>
<evidence type="ECO:0000259" key="5">
    <source>
        <dbReference type="Pfam" id="PF25917"/>
    </source>
</evidence>